<evidence type="ECO:0000256" key="2">
    <source>
        <dbReference type="ARBA" id="ARBA00022559"/>
    </source>
</evidence>
<evidence type="ECO:0000256" key="4">
    <source>
        <dbReference type="ARBA" id="ARBA00022723"/>
    </source>
</evidence>
<evidence type="ECO:0000256" key="7">
    <source>
        <dbReference type="ARBA" id="ARBA00025795"/>
    </source>
</evidence>
<dbReference type="Gene3D" id="1.10.489.10">
    <property type="entry name" value="Chloroperoxidase-like"/>
    <property type="match status" value="1"/>
</dbReference>
<name>A0A1J8PRU3_9AGAM</name>
<evidence type="ECO:0000313" key="11">
    <source>
        <dbReference type="Proteomes" id="UP000183567"/>
    </source>
</evidence>
<dbReference type="PROSITE" id="PS51405">
    <property type="entry name" value="HEME_HALOPEROXIDASE"/>
    <property type="match status" value="1"/>
</dbReference>
<keyword evidence="4" id="KW-0479">Metal-binding</keyword>
<comment type="caution">
    <text evidence="10">The sequence shown here is derived from an EMBL/GenBank/DDBJ whole genome shotgun (WGS) entry which is preliminary data.</text>
</comment>
<dbReference type="InterPro" id="IPR036851">
    <property type="entry name" value="Chloroperoxidase-like_sf"/>
</dbReference>
<gene>
    <name evidence="10" type="ORF">AZE42_07821</name>
</gene>
<dbReference type="OrthoDB" id="407298at2759"/>
<dbReference type="Proteomes" id="UP000183567">
    <property type="component" value="Unassembled WGS sequence"/>
</dbReference>
<evidence type="ECO:0000256" key="5">
    <source>
        <dbReference type="ARBA" id="ARBA00023002"/>
    </source>
</evidence>
<accession>A0A1J8PRU3</accession>
<keyword evidence="3" id="KW-0349">Heme</keyword>
<dbReference type="STRING" id="180088.A0A1J8PRU3"/>
<dbReference type="SUPFAM" id="SSF47571">
    <property type="entry name" value="Cloroperoxidase"/>
    <property type="match status" value="1"/>
</dbReference>
<keyword evidence="5" id="KW-0560">Oxidoreductase</keyword>
<feature type="transmembrane region" description="Helical" evidence="8">
    <location>
        <begin position="12"/>
        <end position="29"/>
    </location>
</feature>
<evidence type="ECO:0000256" key="3">
    <source>
        <dbReference type="ARBA" id="ARBA00022617"/>
    </source>
</evidence>
<evidence type="ECO:0000259" key="9">
    <source>
        <dbReference type="PROSITE" id="PS51405"/>
    </source>
</evidence>
<dbReference type="PANTHER" id="PTHR33577">
    <property type="entry name" value="STERIGMATOCYSTIN BIOSYNTHESIS PEROXIDASE STCC-RELATED"/>
    <property type="match status" value="1"/>
</dbReference>
<dbReference type="InterPro" id="IPR000028">
    <property type="entry name" value="Chloroperoxidase"/>
</dbReference>
<sequence>MSFSSSVSNFFFDVWIMSWDVLLTLLNLVRRKRRIGHVTPEGYPGYGGHWPEFKPPREGDSRCCCPGLNTMANHGIISRSGRGISFVELTPLINTTYNFGPSFSSYTVHFAARMLKKSYKKDTFDLDELDLHNGIEHDGSLFRLDTALEPNQSVKHVPFIEEVLASATGKDKEGRDIITPKDISRMLGKRRAVARAVNSEFSLSFFHRVFSSANSATLPKIFGGRVDDLHSIFLHERIPDGWESRIRQPYGLTLTHFQKTVLAIEFGIREKDWAEAAQEAKRDATAPV</sequence>
<dbReference type="EMBL" id="LVVM01005452">
    <property type="protein sequence ID" value="OJA10499.1"/>
    <property type="molecule type" value="Genomic_DNA"/>
</dbReference>
<keyword evidence="8" id="KW-0472">Membrane</keyword>
<keyword evidence="6" id="KW-0408">Iron</keyword>
<dbReference type="PANTHER" id="PTHR33577:SF18">
    <property type="entry name" value="HEME HALOPEROXIDASE FAMILY PROFILE DOMAIN-CONTAINING PROTEIN"/>
    <property type="match status" value="1"/>
</dbReference>
<keyword evidence="8" id="KW-0812">Transmembrane</keyword>
<dbReference type="Pfam" id="PF01328">
    <property type="entry name" value="Peroxidase_2"/>
    <property type="match status" value="1"/>
</dbReference>
<keyword evidence="11" id="KW-1185">Reference proteome</keyword>
<reference evidence="10 11" key="1">
    <citation type="submission" date="2016-03" db="EMBL/GenBank/DDBJ databases">
        <title>Comparative genomics of the ectomycorrhizal sister species Rhizopogon vinicolor and Rhizopogon vesiculosus (Basidiomycota: Boletales) reveals a divergence of the mating type B locus.</title>
        <authorList>
            <person name="Mujic A.B."/>
            <person name="Kuo A."/>
            <person name="Tritt A."/>
            <person name="Lipzen A."/>
            <person name="Chen C."/>
            <person name="Johnson J."/>
            <person name="Sharma A."/>
            <person name="Barry K."/>
            <person name="Grigoriev I.V."/>
            <person name="Spatafora J.W."/>
        </authorList>
    </citation>
    <scope>NUCLEOTIDE SEQUENCE [LARGE SCALE GENOMIC DNA]</scope>
    <source>
        <strain evidence="10 11">AM-OR11-056</strain>
    </source>
</reference>
<organism evidence="10 11">
    <name type="scientific">Rhizopogon vesiculosus</name>
    <dbReference type="NCBI Taxonomy" id="180088"/>
    <lineage>
        <taxon>Eukaryota</taxon>
        <taxon>Fungi</taxon>
        <taxon>Dikarya</taxon>
        <taxon>Basidiomycota</taxon>
        <taxon>Agaricomycotina</taxon>
        <taxon>Agaricomycetes</taxon>
        <taxon>Agaricomycetidae</taxon>
        <taxon>Boletales</taxon>
        <taxon>Suillineae</taxon>
        <taxon>Rhizopogonaceae</taxon>
        <taxon>Rhizopogon</taxon>
    </lineage>
</organism>
<dbReference type="GO" id="GO:0046872">
    <property type="term" value="F:metal ion binding"/>
    <property type="evidence" value="ECO:0007669"/>
    <property type="project" value="UniProtKB-KW"/>
</dbReference>
<comment type="similarity">
    <text evidence="7">Belongs to the chloroperoxidase family.</text>
</comment>
<feature type="domain" description="Heme haloperoxidase family profile" evidence="9">
    <location>
        <begin position="49"/>
        <end position="259"/>
    </location>
</feature>
<keyword evidence="8" id="KW-1133">Transmembrane helix</keyword>
<evidence type="ECO:0000256" key="8">
    <source>
        <dbReference type="SAM" id="Phobius"/>
    </source>
</evidence>
<proteinExistence type="inferred from homology"/>
<comment type="cofactor">
    <cofactor evidence="1">
        <name>heme b</name>
        <dbReference type="ChEBI" id="CHEBI:60344"/>
    </cofactor>
</comment>
<protein>
    <recommendedName>
        <fullName evidence="9">Heme haloperoxidase family profile domain-containing protein</fullName>
    </recommendedName>
</protein>
<evidence type="ECO:0000256" key="1">
    <source>
        <dbReference type="ARBA" id="ARBA00001970"/>
    </source>
</evidence>
<dbReference type="GO" id="GO:0004601">
    <property type="term" value="F:peroxidase activity"/>
    <property type="evidence" value="ECO:0007669"/>
    <property type="project" value="UniProtKB-KW"/>
</dbReference>
<evidence type="ECO:0000313" key="10">
    <source>
        <dbReference type="EMBL" id="OJA10499.1"/>
    </source>
</evidence>
<dbReference type="AlphaFoldDB" id="A0A1J8PRU3"/>
<keyword evidence="2" id="KW-0575">Peroxidase</keyword>
<evidence type="ECO:0000256" key="6">
    <source>
        <dbReference type="ARBA" id="ARBA00023004"/>
    </source>
</evidence>